<dbReference type="RefSeq" id="WP_345525083.1">
    <property type="nucleotide sequence ID" value="NZ_BAABKN010000005.1"/>
</dbReference>
<proteinExistence type="predicted"/>
<protein>
    <submittedName>
        <fullName evidence="6">Energy-coupling factor transporter transmembrane protein EcfT</fullName>
    </submittedName>
</protein>
<dbReference type="Proteomes" id="UP001499882">
    <property type="component" value="Unassembled WGS sequence"/>
</dbReference>
<feature type="transmembrane region" description="Helical" evidence="5">
    <location>
        <begin position="71"/>
        <end position="104"/>
    </location>
</feature>
<reference evidence="7" key="1">
    <citation type="journal article" date="2019" name="Int. J. Syst. Evol. Microbiol.">
        <title>The Global Catalogue of Microorganisms (GCM) 10K type strain sequencing project: providing services to taxonomists for standard genome sequencing and annotation.</title>
        <authorList>
            <consortium name="The Broad Institute Genomics Platform"/>
            <consortium name="The Broad Institute Genome Sequencing Center for Infectious Disease"/>
            <person name="Wu L."/>
            <person name="Ma J."/>
        </authorList>
    </citation>
    <scope>NUCLEOTIDE SEQUENCE [LARGE SCALE GENOMIC DNA]</scope>
    <source>
        <strain evidence="7">JCM 18532</strain>
    </source>
</reference>
<evidence type="ECO:0000313" key="6">
    <source>
        <dbReference type="EMBL" id="GAA4726051.1"/>
    </source>
</evidence>
<keyword evidence="3 5" id="KW-1133">Transmembrane helix</keyword>
<gene>
    <name evidence="6" type="ORF">GCM10023350_05970</name>
</gene>
<dbReference type="EMBL" id="BAABKN010000005">
    <property type="protein sequence ID" value="GAA4726051.1"/>
    <property type="molecule type" value="Genomic_DNA"/>
</dbReference>
<dbReference type="Pfam" id="PF02361">
    <property type="entry name" value="CbiQ"/>
    <property type="match status" value="1"/>
</dbReference>
<dbReference type="PANTHER" id="PTHR33514">
    <property type="entry name" value="PROTEIN ABCI12, CHLOROPLASTIC"/>
    <property type="match status" value="1"/>
</dbReference>
<comment type="subcellular location">
    <subcellularLocation>
        <location evidence="1">Membrane</location>
        <topology evidence="1">Multi-pass membrane protein</topology>
    </subcellularLocation>
</comment>
<comment type="caution">
    <text evidence="6">The sequence shown here is derived from an EMBL/GenBank/DDBJ whole genome shotgun (WGS) entry which is preliminary data.</text>
</comment>
<dbReference type="InterPro" id="IPR003339">
    <property type="entry name" value="ABC/ECF_trnsptr_transmembrane"/>
</dbReference>
<keyword evidence="2 5" id="KW-0812">Transmembrane</keyword>
<dbReference type="CDD" id="cd16914">
    <property type="entry name" value="EcfT"/>
    <property type="match status" value="1"/>
</dbReference>
<feature type="transmembrane region" description="Helical" evidence="5">
    <location>
        <begin position="20"/>
        <end position="37"/>
    </location>
</feature>
<sequence length="201" mass="21320">MTTTIGLYRSGTSVLHRLPAGIKLSTLVVAGFCSILVRTPAQTAAALVVVVLGYAAGGIPLPLLWQTLRPLLWVVVPLAAFQVIVMGWVRAAVIVGVIVALVLLAGLVTLTTRTSDLVDVIVRLSRHLRFLGVSPERIGLMLNLAIRGVPLVIELAESIRDAQHARGQVVSPRAFAVPLIVGALRRADEMGDALAARGFDD</sequence>
<keyword evidence="7" id="KW-1185">Reference proteome</keyword>
<evidence type="ECO:0000256" key="3">
    <source>
        <dbReference type="ARBA" id="ARBA00022989"/>
    </source>
</evidence>
<name>A0ABP8YEI9_9ACTN</name>
<organism evidence="6 7">
    <name type="scientific">Nocardioides endophyticus</name>
    <dbReference type="NCBI Taxonomy" id="1353775"/>
    <lineage>
        <taxon>Bacteria</taxon>
        <taxon>Bacillati</taxon>
        <taxon>Actinomycetota</taxon>
        <taxon>Actinomycetes</taxon>
        <taxon>Propionibacteriales</taxon>
        <taxon>Nocardioidaceae</taxon>
        <taxon>Nocardioides</taxon>
    </lineage>
</organism>
<accession>A0ABP8YEI9</accession>
<dbReference type="PANTHER" id="PTHR33514:SF13">
    <property type="entry name" value="PROTEIN ABCI12, CHLOROPLASTIC"/>
    <property type="match status" value="1"/>
</dbReference>
<evidence type="ECO:0000256" key="2">
    <source>
        <dbReference type="ARBA" id="ARBA00022692"/>
    </source>
</evidence>
<evidence type="ECO:0000256" key="1">
    <source>
        <dbReference type="ARBA" id="ARBA00004141"/>
    </source>
</evidence>
<keyword evidence="4 5" id="KW-0472">Membrane</keyword>
<evidence type="ECO:0000256" key="4">
    <source>
        <dbReference type="ARBA" id="ARBA00023136"/>
    </source>
</evidence>
<feature type="transmembrane region" description="Helical" evidence="5">
    <location>
        <begin position="44"/>
        <end position="65"/>
    </location>
</feature>
<evidence type="ECO:0000313" key="7">
    <source>
        <dbReference type="Proteomes" id="UP001499882"/>
    </source>
</evidence>
<evidence type="ECO:0000256" key="5">
    <source>
        <dbReference type="SAM" id="Phobius"/>
    </source>
</evidence>